<keyword evidence="2" id="KW-1185">Reference proteome</keyword>
<proteinExistence type="predicted"/>
<accession>A0A834LCH9</accession>
<comment type="caution">
    <text evidence="1">The sequence shown here is derived from an EMBL/GenBank/DDBJ whole genome shotgun (WGS) entry which is preliminary data.</text>
</comment>
<dbReference type="Pfam" id="PF03087">
    <property type="entry name" value="BPS1"/>
    <property type="match status" value="1"/>
</dbReference>
<protein>
    <recommendedName>
        <fullName evidence="3">DUF241 domain protein</fullName>
    </recommendedName>
</protein>
<gene>
    <name evidence="1" type="ORF">RHSIM_Rhsim10G0203200</name>
</gene>
<evidence type="ECO:0000313" key="1">
    <source>
        <dbReference type="EMBL" id="KAF7129632.1"/>
    </source>
</evidence>
<dbReference type="EMBL" id="WJXA01000010">
    <property type="protein sequence ID" value="KAF7129632.1"/>
    <property type="molecule type" value="Genomic_DNA"/>
</dbReference>
<dbReference type="PANTHER" id="PTHR33070">
    <property type="entry name" value="OS06G0725500 PROTEIN"/>
    <property type="match status" value="1"/>
</dbReference>
<dbReference type="PANTHER" id="PTHR33070:SF120">
    <property type="entry name" value="EXPRESSED PROTEIN"/>
    <property type="match status" value="1"/>
</dbReference>
<dbReference type="AlphaFoldDB" id="A0A834LCH9"/>
<dbReference type="OrthoDB" id="1701699at2759"/>
<dbReference type="Proteomes" id="UP000626092">
    <property type="component" value="Unassembled WGS sequence"/>
</dbReference>
<name>A0A834LCH9_RHOSS</name>
<dbReference type="GO" id="GO:0048367">
    <property type="term" value="P:shoot system development"/>
    <property type="evidence" value="ECO:0007669"/>
    <property type="project" value="InterPro"/>
</dbReference>
<organism evidence="1 2">
    <name type="scientific">Rhododendron simsii</name>
    <name type="common">Sims's rhododendron</name>
    <dbReference type="NCBI Taxonomy" id="118357"/>
    <lineage>
        <taxon>Eukaryota</taxon>
        <taxon>Viridiplantae</taxon>
        <taxon>Streptophyta</taxon>
        <taxon>Embryophyta</taxon>
        <taxon>Tracheophyta</taxon>
        <taxon>Spermatophyta</taxon>
        <taxon>Magnoliopsida</taxon>
        <taxon>eudicotyledons</taxon>
        <taxon>Gunneridae</taxon>
        <taxon>Pentapetalae</taxon>
        <taxon>asterids</taxon>
        <taxon>Ericales</taxon>
        <taxon>Ericaceae</taxon>
        <taxon>Ericoideae</taxon>
        <taxon>Rhodoreae</taxon>
        <taxon>Rhododendron</taxon>
    </lineage>
</organism>
<dbReference type="InterPro" id="IPR004320">
    <property type="entry name" value="BPS1_pln"/>
</dbReference>
<evidence type="ECO:0008006" key="3">
    <source>
        <dbReference type="Google" id="ProtNLM"/>
    </source>
</evidence>
<dbReference type="GO" id="GO:0048364">
    <property type="term" value="P:root development"/>
    <property type="evidence" value="ECO:0007669"/>
    <property type="project" value="InterPro"/>
</dbReference>
<reference evidence="1" key="1">
    <citation type="submission" date="2019-11" db="EMBL/GenBank/DDBJ databases">
        <authorList>
            <person name="Liu Y."/>
            <person name="Hou J."/>
            <person name="Li T.-Q."/>
            <person name="Guan C.-H."/>
            <person name="Wu X."/>
            <person name="Wu H.-Z."/>
            <person name="Ling F."/>
            <person name="Zhang R."/>
            <person name="Shi X.-G."/>
            <person name="Ren J.-P."/>
            <person name="Chen E.-F."/>
            <person name="Sun J.-M."/>
        </authorList>
    </citation>
    <scope>NUCLEOTIDE SEQUENCE</scope>
    <source>
        <strain evidence="1">Adult_tree_wgs_1</strain>
        <tissue evidence="1">Leaves</tissue>
    </source>
</reference>
<sequence>MEISPSSTCLQYQFRSVSLPSRLQHPQNTKVEAELTKLKTWQSSLDSSAVPTSGETIRMGLVGLAELYNCVEELINSPITQQALVQHRKGALVEEALEGSIGLLDSCNVARDLSLMVKQNVQDLQSVLRRKGGDLTIERNISGYNSSKKKAKKESAKCLRALKKMENQIQSRSLSDVMNYSLSNLVRVLREVSIVTISVLESYFLFLSVPDSRTRPGGWSLIKKLVVTRPRGHKIVNELGSVDVALQSLHGCIRNNIRNIDVQITRRRLDALGDSMEGLETGLDCLYRKLIRNRVSLLNILAH</sequence>
<evidence type="ECO:0000313" key="2">
    <source>
        <dbReference type="Proteomes" id="UP000626092"/>
    </source>
</evidence>